<proteinExistence type="predicted"/>
<gene>
    <name evidence="1" type="ORF">O6H91_09G046200</name>
</gene>
<reference evidence="2" key="1">
    <citation type="journal article" date="2024" name="Proc. Natl. Acad. Sci. U.S.A.">
        <title>Extraordinary preservation of gene collinearity over three hundred million years revealed in homosporous lycophytes.</title>
        <authorList>
            <person name="Li C."/>
            <person name="Wickell D."/>
            <person name="Kuo L.Y."/>
            <person name="Chen X."/>
            <person name="Nie B."/>
            <person name="Liao X."/>
            <person name="Peng D."/>
            <person name="Ji J."/>
            <person name="Jenkins J."/>
            <person name="Williams M."/>
            <person name="Shu S."/>
            <person name="Plott C."/>
            <person name="Barry K."/>
            <person name="Rajasekar S."/>
            <person name="Grimwood J."/>
            <person name="Han X."/>
            <person name="Sun S."/>
            <person name="Hou Z."/>
            <person name="He W."/>
            <person name="Dai G."/>
            <person name="Sun C."/>
            <person name="Schmutz J."/>
            <person name="Leebens-Mack J.H."/>
            <person name="Li F.W."/>
            <person name="Wang L."/>
        </authorList>
    </citation>
    <scope>NUCLEOTIDE SEQUENCE [LARGE SCALE GENOMIC DNA]</scope>
    <source>
        <strain evidence="2">cv. PW_Plant_1</strain>
    </source>
</reference>
<accession>A0ACC2CNY0</accession>
<keyword evidence="2" id="KW-1185">Reference proteome</keyword>
<dbReference type="Proteomes" id="UP001162992">
    <property type="component" value="Chromosome 9"/>
</dbReference>
<name>A0ACC2CNY0_DIPCM</name>
<organism evidence="1 2">
    <name type="scientific">Diphasiastrum complanatum</name>
    <name type="common">Issler's clubmoss</name>
    <name type="synonym">Lycopodium complanatum</name>
    <dbReference type="NCBI Taxonomy" id="34168"/>
    <lineage>
        <taxon>Eukaryota</taxon>
        <taxon>Viridiplantae</taxon>
        <taxon>Streptophyta</taxon>
        <taxon>Embryophyta</taxon>
        <taxon>Tracheophyta</taxon>
        <taxon>Lycopodiopsida</taxon>
        <taxon>Lycopodiales</taxon>
        <taxon>Lycopodiaceae</taxon>
        <taxon>Lycopodioideae</taxon>
        <taxon>Diphasiastrum</taxon>
    </lineage>
</organism>
<dbReference type="EMBL" id="CM055100">
    <property type="protein sequence ID" value="KAJ7543640.1"/>
    <property type="molecule type" value="Genomic_DNA"/>
</dbReference>
<evidence type="ECO:0000313" key="1">
    <source>
        <dbReference type="EMBL" id="KAJ7543640.1"/>
    </source>
</evidence>
<sequence>MASAKGLLDLSWYYNAKGWLKKRRKAILWAAAATGAGVCVYCLASWYTVRVRQQAQEASRFAILDKDAEDRVELQLQCHFESIQQISDSTTLPSVLPQVKDRLFRLVELSDLTDRLLAGKDNPQGMSHQDKVQLWQRIKILSFTRAISAMTAVALLELFIRVQMNILGRHMYIHTARVLSTAGGRGLEGDLSLSCQHRFLEFAEFLPHYGLHLLIEDIKVSVEKIMKSISLKQPYDSYELKDLLAQILADFISQQVEWTKYVLPTYDILPDGMAVALTEADDAYSLNDRSTTTDDQADFGTLMAETRAVLSSMEFDTVLEAVLDVILNEAMSEYRAACAGSSTGGRVPLARLLPSVANLASSFLEHIDDNRFIIAVSTHPKVQSFCAMVYASTA</sequence>
<protein>
    <submittedName>
        <fullName evidence="1">Uncharacterized protein</fullName>
    </submittedName>
</protein>
<comment type="caution">
    <text evidence="1">The sequence shown here is derived from an EMBL/GenBank/DDBJ whole genome shotgun (WGS) entry which is preliminary data.</text>
</comment>
<evidence type="ECO:0000313" key="2">
    <source>
        <dbReference type="Proteomes" id="UP001162992"/>
    </source>
</evidence>